<dbReference type="Gene3D" id="3.30.390.50">
    <property type="entry name" value="CO dehydrogenase flavoprotein, C-terminal domain"/>
    <property type="match status" value="1"/>
</dbReference>
<dbReference type="UniPathway" id="UPA00537">
    <property type="reaction ID" value="UER00594"/>
</dbReference>
<proteinExistence type="inferred from homology"/>
<dbReference type="SUPFAM" id="SSF55681">
    <property type="entry name" value="Class II aaRS and biotin synthetases"/>
    <property type="match status" value="1"/>
</dbReference>
<dbReference type="AlphaFoldDB" id="A0A8H3AUA8"/>
<dbReference type="Gene3D" id="3.30.930.10">
    <property type="entry name" value="Bira Bifunctional Protein, Domain 2"/>
    <property type="match status" value="1"/>
</dbReference>
<dbReference type="PANTHER" id="PTHR12561">
    <property type="entry name" value="LIPOATE-PROTEIN LIGASE"/>
    <property type="match status" value="1"/>
</dbReference>
<evidence type="ECO:0000256" key="9">
    <source>
        <dbReference type="ARBA" id="ARBA00022840"/>
    </source>
</evidence>
<evidence type="ECO:0000256" key="4">
    <source>
        <dbReference type="ARBA" id="ARBA00008242"/>
    </source>
</evidence>
<evidence type="ECO:0000259" key="11">
    <source>
        <dbReference type="PROSITE" id="PS51733"/>
    </source>
</evidence>
<evidence type="ECO:0000256" key="10">
    <source>
        <dbReference type="ARBA" id="ARBA00048037"/>
    </source>
</evidence>
<dbReference type="GO" id="GO:0016979">
    <property type="term" value="F:lipoate-protein ligase activity"/>
    <property type="evidence" value="ECO:0007669"/>
    <property type="project" value="UniProtKB-EC"/>
</dbReference>
<evidence type="ECO:0000256" key="6">
    <source>
        <dbReference type="ARBA" id="ARBA00015925"/>
    </source>
</evidence>
<dbReference type="GO" id="GO:0009249">
    <property type="term" value="P:protein lipoylation"/>
    <property type="evidence" value="ECO:0007669"/>
    <property type="project" value="InterPro"/>
</dbReference>
<dbReference type="Pfam" id="PF10437">
    <property type="entry name" value="Lip_prot_lig_C"/>
    <property type="match status" value="1"/>
</dbReference>
<comment type="pathway">
    <text evidence="2">Protein modification; protein lipoylation via exogenous pathway; protein N(6)-(lipoyl)lysine from lipoate: step 2/2.</text>
</comment>
<name>A0A8H3AUA8_9AGAM</name>
<dbReference type="InterPro" id="IPR045864">
    <property type="entry name" value="aa-tRNA-synth_II/BPL/LPL"/>
</dbReference>
<dbReference type="GO" id="GO:0005524">
    <property type="term" value="F:ATP binding"/>
    <property type="evidence" value="ECO:0007669"/>
    <property type="project" value="UniProtKB-KW"/>
</dbReference>
<comment type="function">
    <text evidence="1">Catalyzes both the ATP-dependent activation of exogenously supplied lipoate to lipoyl-AMP and the transfer of the activated lipoyl onto the lipoyl domains of lipoate-dependent enzymes.</text>
</comment>
<dbReference type="Pfam" id="PF21948">
    <property type="entry name" value="LplA-B_cat"/>
    <property type="match status" value="1"/>
</dbReference>
<keyword evidence="8" id="KW-0547">Nucleotide-binding</keyword>
<dbReference type="EC" id="6.3.1.20" evidence="5"/>
<evidence type="ECO:0000256" key="2">
    <source>
        <dbReference type="ARBA" id="ARBA00005085"/>
    </source>
</evidence>
<dbReference type="NCBIfam" id="TIGR00545">
    <property type="entry name" value="lipoyltrans"/>
    <property type="match status" value="1"/>
</dbReference>
<dbReference type="PROSITE" id="PS51733">
    <property type="entry name" value="BPL_LPL_CATALYTIC"/>
    <property type="match status" value="1"/>
</dbReference>
<comment type="pathway">
    <text evidence="3">Protein modification; protein lipoylation via exogenous pathway; protein N(6)-(lipoyl)lysine from lipoate: step 1/2.</text>
</comment>
<dbReference type="GO" id="GO:0017118">
    <property type="term" value="F:lipoyltransferase activity"/>
    <property type="evidence" value="ECO:0007669"/>
    <property type="project" value="TreeGrafter"/>
</dbReference>
<organism evidence="12 13">
    <name type="scientific">Rhizoctonia solani</name>
    <dbReference type="NCBI Taxonomy" id="456999"/>
    <lineage>
        <taxon>Eukaryota</taxon>
        <taxon>Fungi</taxon>
        <taxon>Dikarya</taxon>
        <taxon>Basidiomycota</taxon>
        <taxon>Agaricomycotina</taxon>
        <taxon>Agaricomycetes</taxon>
        <taxon>Cantharellales</taxon>
        <taxon>Ceratobasidiaceae</taxon>
        <taxon>Rhizoctonia</taxon>
    </lineage>
</organism>
<evidence type="ECO:0000256" key="7">
    <source>
        <dbReference type="ARBA" id="ARBA00022598"/>
    </source>
</evidence>
<evidence type="ECO:0000313" key="12">
    <source>
        <dbReference type="EMBL" id="CAE6440567.1"/>
    </source>
</evidence>
<evidence type="ECO:0000256" key="1">
    <source>
        <dbReference type="ARBA" id="ARBA00003253"/>
    </source>
</evidence>
<sequence>MILPRFPTRIIRVRTFTTISSPPKVYVSLSNDPFFNLSYEEWLFRHTNPSLPILFMYRNKESVIIGRNQNPWKEINQTSLRESGVEFVRRRSGGGTVYHDLGNTNYSVMIPRETFNRDTNARLVASALNSQDIGIPAYVNERHDVVVHGKKMSAIYSSAYKIINKRAYHHGTMLINAQLDRLGDLLRNTKTSLHTKGVESVRSPVANLASFSSLITHDLFVECVTQAFREKYYPDDHWDDEVVQVDSGNEIVKQGAEELRSWEWRFGQTPEFTHDMNKPFSWGDVNVHITSKRGIITHSQIKGLDIPGTALVGLRYGSLETAEEILMKSYTTPPDHIQQFLTWLRHEM</sequence>
<dbReference type="InterPro" id="IPR004562">
    <property type="entry name" value="LipoylTrfase_LipoateP_Ligase"/>
</dbReference>
<dbReference type="PANTHER" id="PTHR12561:SF3">
    <property type="entry name" value="LIPOYLTRANSFERASE 1, MITOCHONDRIAL"/>
    <property type="match status" value="1"/>
</dbReference>
<comment type="catalytic activity">
    <reaction evidence="10">
        <text>L-lysyl-[lipoyl-carrier protein] + (R)-lipoate + ATP = N(6)-[(R)-lipoyl]-L-lysyl-[lipoyl-carrier protein] + AMP + diphosphate + H(+)</text>
        <dbReference type="Rhea" id="RHEA:49288"/>
        <dbReference type="Rhea" id="RHEA-COMP:10500"/>
        <dbReference type="Rhea" id="RHEA-COMP:10502"/>
        <dbReference type="ChEBI" id="CHEBI:15378"/>
        <dbReference type="ChEBI" id="CHEBI:29969"/>
        <dbReference type="ChEBI" id="CHEBI:30616"/>
        <dbReference type="ChEBI" id="CHEBI:33019"/>
        <dbReference type="ChEBI" id="CHEBI:83088"/>
        <dbReference type="ChEBI" id="CHEBI:83099"/>
        <dbReference type="ChEBI" id="CHEBI:456215"/>
        <dbReference type="EC" id="6.3.1.20"/>
    </reaction>
</comment>
<evidence type="ECO:0000256" key="3">
    <source>
        <dbReference type="ARBA" id="ARBA00005124"/>
    </source>
</evidence>
<dbReference type="SUPFAM" id="SSF82649">
    <property type="entry name" value="SufE/NifU"/>
    <property type="match status" value="1"/>
</dbReference>
<comment type="caution">
    <text evidence="12">The sequence shown here is derived from an EMBL/GenBank/DDBJ whole genome shotgun (WGS) entry which is preliminary data.</text>
</comment>
<gene>
    <name evidence="12" type="ORF">RDB_LOCUS49253</name>
</gene>
<evidence type="ECO:0000313" key="13">
    <source>
        <dbReference type="Proteomes" id="UP000663888"/>
    </source>
</evidence>
<dbReference type="InterPro" id="IPR004143">
    <property type="entry name" value="BPL_LPL_catalytic"/>
</dbReference>
<feature type="domain" description="BPL/LPL catalytic" evidence="11">
    <location>
        <begin position="48"/>
        <end position="236"/>
    </location>
</feature>
<comment type="similarity">
    <text evidence="4">Belongs to the LplA family.</text>
</comment>
<dbReference type="GO" id="GO:0005739">
    <property type="term" value="C:mitochondrion"/>
    <property type="evidence" value="ECO:0007669"/>
    <property type="project" value="TreeGrafter"/>
</dbReference>
<dbReference type="Proteomes" id="UP000663888">
    <property type="component" value="Unassembled WGS sequence"/>
</dbReference>
<dbReference type="CDD" id="cd16443">
    <property type="entry name" value="LplA"/>
    <property type="match status" value="1"/>
</dbReference>
<accession>A0A8H3AUA8</accession>
<evidence type="ECO:0000256" key="5">
    <source>
        <dbReference type="ARBA" id="ARBA00012367"/>
    </source>
</evidence>
<reference evidence="12" key="1">
    <citation type="submission" date="2021-01" db="EMBL/GenBank/DDBJ databases">
        <authorList>
            <person name="Kaushik A."/>
        </authorList>
    </citation>
    <scope>NUCLEOTIDE SEQUENCE</scope>
    <source>
        <strain evidence="12">AG4-R118</strain>
    </source>
</reference>
<dbReference type="EMBL" id="CAJMWX010000966">
    <property type="protein sequence ID" value="CAE6440567.1"/>
    <property type="molecule type" value="Genomic_DNA"/>
</dbReference>
<protein>
    <recommendedName>
        <fullName evidence="6">Putative lipoate-protein ligase A</fullName>
        <ecNumber evidence="5">6.3.1.20</ecNumber>
    </recommendedName>
</protein>
<evidence type="ECO:0000256" key="8">
    <source>
        <dbReference type="ARBA" id="ARBA00022741"/>
    </source>
</evidence>
<dbReference type="InterPro" id="IPR019491">
    <property type="entry name" value="Lipoate_protein_ligase_C"/>
</dbReference>
<keyword evidence="9" id="KW-0067">ATP-binding</keyword>
<keyword evidence="7" id="KW-0436">Ligase</keyword>